<feature type="compositionally biased region" description="Basic and acidic residues" evidence="3">
    <location>
        <begin position="263"/>
        <end position="276"/>
    </location>
</feature>
<sequence length="704" mass="77261">MPPRRPTSSSHADSSKPSGGGAKNDHTELKPSPYYTSRARKSRPAPPVPDEPDEPSMDPPREEEYYTSNHYPAEGEEEPGEGTPVADDPRAVSKEFQELDEDGPIEEDDDNPDSTRAGPPISLQVIEGPDAGRKKRFKSVRMVVGRGKDVDLKLTDQAVSRRHLELIHGDNGTMLRDLGGASGTKVNDERVEEKQLKHGDEIEIGRTVLKFVDEIEAVKQFRAEQDAKDAEAKKKAEEEAKKKAEEEAKKKAEAANASAAAKGDVDPNDPRLKEGTAVRPALDSVPTRRGQGKLADKKVLYAGGAGVFLVVVVVVLIIIFAKKDPPAPPPVDPKEQLAIAKMNAARNAIRDGDYAEAVKLIEAAERLKPGIDEEGLAKAAQTEAAVMEAFKSVRALMAEGNYAEARRALEASPAGTTTKSDEERAALEKELSQAEAAFFAKRAEELLAAGDLDGLRALIPKLPTDLQPLYRDKAAELQEALNKDAAEQAKLEKNNKALAAKRAAERRAQFIADAFSSVERKFENGDYERAVLECDRVIEDNKGDVEIRERAKNLKRLIPQFARSYTDAQRKVQANSMETAVRPLKKSEEIYREIGFRGALLDSIHEQLAEASVRAGKSALARNDLASAGRLFREALRLNPGDSRATEALTGMQDKVNQLYERAYMEKDRDPRSAAEKFRIVIDTAEEGSELREKAQSQLNELSP</sequence>
<dbReference type="Gene3D" id="2.60.200.20">
    <property type="match status" value="1"/>
</dbReference>
<dbReference type="SMART" id="SM00240">
    <property type="entry name" value="FHA"/>
    <property type="match status" value="1"/>
</dbReference>
<evidence type="ECO:0000256" key="3">
    <source>
        <dbReference type="SAM" id="MobiDB-lite"/>
    </source>
</evidence>
<keyword evidence="4" id="KW-0812">Transmembrane</keyword>
<feature type="region of interest" description="Disordered" evidence="3">
    <location>
        <begin position="226"/>
        <end position="289"/>
    </location>
</feature>
<feature type="transmembrane region" description="Helical" evidence="4">
    <location>
        <begin position="299"/>
        <end position="321"/>
    </location>
</feature>
<proteinExistence type="predicted"/>
<feature type="repeat" description="TPR" evidence="1">
    <location>
        <begin position="609"/>
        <end position="642"/>
    </location>
</feature>
<keyword evidence="4" id="KW-1133">Transmembrane helix</keyword>
<feature type="compositionally biased region" description="Polar residues" evidence="3">
    <location>
        <begin position="1"/>
        <end position="17"/>
    </location>
</feature>
<gene>
    <name evidence="6" type="ORF">DB31_2855</name>
</gene>
<feature type="domain" description="FHA" evidence="5">
    <location>
        <begin position="142"/>
        <end position="191"/>
    </location>
</feature>
<evidence type="ECO:0000256" key="2">
    <source>
        <dbReference type="SAM" id="Coils"/>
    </source>
</evidence>
<dbReference type="Proteomes" id="UP000028725">
    <property type="component" value="Unassembled WGS sequence"/>
</dbReference>
<dbReference type="InterPro" id="IPR011990">
    <property type="entry name" value="TPR-like_helical_dom_sf"/>
</dbReference>
<dbReference type="SUPFAM" id="SSF49879">
    <property type="entry name" value="SMAD/FHA domain"/>
    <property type="match status" value="1"/>
</dbReference>
<protein>
    <submittedName>
        <fullName evidence="6">FHA domain/GGDEF domain protein</fullName>
    </submittedName>
</protein>
<dbReference type="PROSITE" id="PS50005">
    <property type="entry name" value="TPR"/>
    <property type="match status" value="1"/>
</dbReference>
<dbReference type="InterPro" id="IPR032030">
    <property type="entry name" value="YscD_cytoplasmic_dom"/>
</dbReference>
<dbReference type="STRING" id="394096.DB31_2855"/>
<name>A0A085W6E9_9BACT</name>
<dbReference type="AlphaFoldDB" id="A0A085W6E9"/>
<evidence type="ECO:0000313" key="7">
    <source>
        <dbReference type="Proteomes" id="UP000028725"/>
    </source>
</evidence>
<dbReference type="SUPFAM" id="SSF48452">
    <property type="entry name" value="TPR-like"/>
    <property type="match status" value="1"/>
</dbReference>
<dbReference type="OrthoDB" id="151099at2"/>
<keyword evidence="2" id="KW-0175">Coiled coil</keyword>
<dbReference type="InterPro" id="IPR019734">
    <property type="entry name" value="TPR_rpt"/>
</dbReference>
<dbReference type="RefSeq" id="WP_044196260.1">
    <property type="nucleotide sequence ID" value="NZ_JMCB01000018.1"/>
</dbReference>
<dbReference type="EMBL" id="JMCB01000018">
    <property type="protein sequence ID" value="KFE63262.1"/>
    <property type="molecule type" value="Genomic_DNA"/>
</dbReference>
<feature type="compositionally biased region" description="Basic and acidic residues" evidence="3">
    <location>
        <begin position="226"/>
        <end position="253"/>
    </location>
</feature>
<dbReference type="InterPro" id="IPR008984">
    <property type="entry name" value="SMAD_FHA_dom_sf"/>
</dbReference>
<comment type="caution">
    <text evidence="6">The sequence shown here is derived from an EMBL/GenBank/DDBJ whole genome shotgun (WGS) entry which is preliminary data.</text>
</comment>
<feature type="region of interest" description="Disordered" evidence="3">
    <location>
        <begin position="172"/>
        <end position="194"/>
    </location>
</feature>
<dbReference type="InterPro" id="IPR000253">
    <property type="entry name" value="FHA_dom"/>
</dbReference>
<reference evidence="6 7" key="1">
    <citation type="submission" date="2014-04" db="EMBL/GenBank/DDBJ databases">
        <title>Genome assembly of Hyalangium minutum DSM 14724.</title>
        <authorList>
            <person name="Sharma G."/>
            <person name="Subramanian S."/>
        </authorList>
    </citation>
    <scope>NUCLEOTIDE SEQUENCE [LARGE SCALE GENOMIC DNA]</scope>
    <source>
        <strain evidence="6 7">DSM 14724</strain>
    </source>
</reference>
<feature type="compositionally biased region" description="Acidic residues" evidence="3">
    <location>
        <begin position="98"/>
        <end position="112"/>
    </location>
</feature>
<organism evidence="6 7">
    <name type="scientific">Hyalangium minutum</name>
    <dbReference type="NCBI Taxonomy" id="394096"/>
    <lineage>
        <taxon>Bacteria</taxon>
        <taxon>Pseudomonadati</taxon>
        <taxon>Myxococcota</taxon>
        <taxon>Myxococcia</taxon>
        <taxon>Myxococcales</taxon>
        <taxon>Cystobacterineae</taxon>
        <taxon>Archangiaceae</taxon>
        <taxon>Hyalangium</taxon>
    </lineage>
</organism>
<keyword evidence="7" id="KW-1185">Reference proteome</keyword>
<evidence type="ECO:0000259" key="5">
    <source>
        <dbReference type="PROSITE" id="PS50006"/>
    </source>
</evidence>
<keyword evidence="4" id="KW-0472">Membrane</keyword>
<dbReference type="PROSITE" id="PS50006">
    <property type="entry name" value="FHA_DOMAIN"/>
    <property type="match status" value="1"/>
</dbReference>
<evidence type="ECO:0000256" key="1">
    <source>
        <dbReference type="PROSITE-ProRule" id="PRU00339"/>
    </source>
</evidence>
<keyword evidence="1" id="KW-0802">TPR repeat</keyword>
<evidence type="ECO:0000256" key="4">
    <source>
        <dbReference type="SAM" id="Phobius"/>
    </source>
</evidence>
<feature type="coiled-coil region" evidence="2">
    <location>
        <begin position="474"/>
        <end position="501"/>
    </location>
</feature>
<dbReference type="CDD" id="cd00060">
    <property type="entry name" value="FHA"/>
    <property type="match status" value="1"/>
</dbReference>
<evidence type="ECO:0000313" key="6">
    <source>
        <dbReference type="EMBL" id="KFE63262.1"/>
    </source>
</evidence>
<feature type="compositionally biased region" description="Basic and acidic residues" evidence="3">
    <location>
        <begin position="87"/>
        <end position="97"/>
    </location>
</feature>
<dbReference type="Gene3D" id="1.25.40.10">
    <property type="entry name" value="Tetratricopeptide repeat domain"/>
    <property type="match status" value="1"/>
</dbReference>
<accession>A0A085W6E9</accession>
<dbReference type="Pfam" id="PF16697">
    <property type="entry name" value="Yop-YscD_cpl"/>
    <property type="match status" value="1"/>
</dbReference>
<feature type="region of interest" description="Disordered" evidence="3">
    <location>
        <begin position="1"/>
        <end position="135"/>
    </location>
</feature>